<evidence type="ECO:0000313" key="6">
    <source>
        <dbReference type="Proteomes" id="UP000503011"/>
    </source>
</evidence>
<name>A0A6F8YUR5_9ACTN</name>
<proteinExistence type="inferred from homology"/>
<organism evidence="5 6">
    <name type="scientific">Phytohabitans suffuscus</name>
    <dbReference type="NCBI Taxonomy" id="624315"/>
    <lineage>
        <taxon>Bacteria</taxon>
        <taxon>Bacillati</taxon>
        <taxon>Actinomycetota</taxon>
        <taxon>Actinomycetes</taxon>
        <taxon>Micromonosporales</taxon>
        <taxon>Micromonosporaceae</taxon>
    </lineage>
</organism>
<dbReference type="InterPro" id="IPR001753">
    <property type="entry name" value="Enoyl-CoA_hydra/iso"/>
</dbReference>
<keyword evidence="2" id="KW-0443">Lipid metabolism</keyword>
<dbReference type="Pfam" id="PF00378">
    <property type="entry name" value="ECH_1"/>
    <property type="match status" value="1"/>
</dbReference>
<reference evidence="5 6" key="2">
    <citation type="submission" date="2020-03" db="EMBL/GenBank/DDBJ databases">
        <authorList>
            <person name="Ichikawa N."/>
            <person name="Kimura A."/>
            <person name="Kitahashi Y."/>
            <person name="Uohara A."/>
        </authorList>
    </citation>
    <scope>NUCLEOTIDE SEQUENCE [LARGE SCALE GENOMIC DNA]</scope>
    <source>
        <strain evidence="5 6">NBRC 105367</strain>
    </source>
</reference>
<dbReference type="PANTHER" id="PTHR11941:SF169">
    <property type="entry name" value="(7AS)-7A-METHYL-1,5-DIOXO-2,3,5,6,7,7A-HEXAHYDRO-1H-INDENE-CARBOXYL-COA HYDROLASE"/>
    <property type="match status" value="1"/>
</dbReference>
<dbReference type="InterPro" id="IPR014748">
    <property type="entry name" value="Enoyl-CoA_hydra_C"/>
</dbReference>
<dbReference type="SUPFAM" id="SSF52096">
    <property type="entry name" value="ClpP/crotonase"/>
    <property type="match status" value="1"/>
</dbReference>
<dbReference type="Gene3D" id="3.90.226.10">
    <property type="entry name" value="2-enoyl-CoA Hydratase, Chain A, domain 1"/>
    <property type="match status" value="1"/>
</dbReference>
<keyword evidence="5" id="KW-0413">Isomerase</keyword>
<sequence>MGADTRTRVVVERRGPVLLVVLDRPEKRNAVDEAMTRGLDAAFARLESEPSLRAGVLAANGPVFCAGSDLLGGPGEPTPEGGPYGLAGRARRKPLVAAVDGPALGGGFELVLSCDLVVASTQAAFSLPEAGRGRVANAGGLFRAPDRLPRNLALELLLTGGQLDATRAYQVGLVNRLTEPGAAVAGAVDLATEICRSSPRAVARVLGARRAVEAAGEEAGWRATGTAVAELRGSADWVEGTAAFREKRPPRWELDL</sequence>
<dbReference type="InterPro" id="IPR018376">
    <property type="entry name" value="Enoyl-CoA_hyd/isom_CS"/>
</dbReference>
<comment type="similarity">
    <text evidence="1 4">Belongs to the enoyl-CoA hydratase/isomerase family.</text>
</comment>
<dbReference type="KEGG" id="psuu:Psuf_071750"/>
<dbReference type="GO" id="GO:0016853">
    <property type="term" value="F:isomerase activity"/>
    <property type="evidence" value="ECO:0007669"/>
    <property type="project" value="UniProtKB-KW"/>
</dbReference>
<gene>
    <name evidence="5" type="ORF">Psuf_071750</name>
</gene>
<dbReference type="InterPro" id="IPR029045">
    <property type="entry name" value="ClpP/crotonase-like_dom_sf"/>
</dbReference>
<reference evidence="5 6" key="1">
    <citation type="submission" date="2020-03" db="EMBL/GenBank/DDBJ databases">
        <title>Whole genome shotgun sequence of Phytohabitans suffuscus NBRC 105367.</title>
        <authorList>
            <person name="Komaki H."/>
            <person name="Tamura T."/>
        </authorList>
    </citation>
    <scope>NUCLEOTIDE SEQUENCE [LARGE SCALE GENOMIC DNA]</scope>
    <source>
        <strain evidence="5 6">NBRC 105367</strain>
    </source>
</reference>
<dbReference type="RefSeq" id="WP_173161907.1">
    <property type="nucleotide sequence ID" value="NZ_AP022871.1"/>
</dbReference>
<keyword evidence="3" id="KW-0456">Lyase</keyword>
<dbReference type="EMBL" id="AP022871">
    <property type="protein sequence ID" value="BCB89862.1"/>
    <property type="molecule type" value="Genomic_DNA"/>
</dbReference>
<dbReference type="Proteomes" id="UP000503011">
    <property type="component" value="Chromosome"/>
</dbReference>
<keyword evidence="6" id="KW-1185">Reference proteome</keyword>
<evidence type="ECO:0000256" key="3">
    <source>
        <dbReference type="ARBA" id="ARBA00023239"/>
    </source>
</evidence>
<dbReference type="GO" id="GO:0006635">
    <property type="term" value="P:fatty acid beta-oxidation"/>
    <property type="evidence" value="ECO:0007669"/>
    <property type="project" value="TreeGrafter"/>
</dbReference>
<dbReference type="CDD" id="cd06558">
    <property type="entry name" value="crotonase-like"/>
    <property type="match status" value="1"/>
</dbReference>
<dbReference type="GO" id="GO:0016829">
    <property type="term" value="F:lyase activity"/>
    <property type="evidence" value="ECO:0007669"/>
    <property type="project" value="UniProtKB-KW"/>
</dbReference>
<dbReference type="PROSITE" id="PS00166">
    <property type="entry name" value="ENOYL_COA_HYDRATASE"/>
    <property type="match status" value="1"/>
</dbReference>
<protein>
    <submittedName>
        <fullName evidence="5">Enoyl CoA dehydratase/isomerase</fullName>
    </submittedName>
</protein>
<evidence type="ECO:0000256" key="1">
    <source>
        <dbReference type="ARBA" id="ARBA00005254"/>
    </source>
</evidence>
<dbReference type="Gene3D" id="1.10.12.10">
    <property type="entry name" value="Lyase 2-enoyl-coa Hydratase, Chain A, domain 2"/>
    <property type="match status" value="1"/>
</dbReference>
<accession>A0A6F8YUR5</accession>
<dbReference type="PANTHER" id="PTHR11941">
    <property type="entry name" value="ENOYL-COA HYDRATASE-RELATED"/>
    <property type="match status" value="1"/>
</dbReference>
<evidence type="ECO:0000313" key="5">
    <source>
        <dbReference type="EMBL" id="BCB89862.1"/>
    </source>
</evidence>
<evidence type="ECO:0000256" key="4">
    <source>
        <dbReference type="RuleBase" id="RU003707"/>
    </source>
</evidence>
<dbReference type="Gene3D" id="3.30.300.220">
    <property type="match status" value="1"/>
</dbReference>
<dbReference type="AlphaFoldDB" id="A0A6F8YUR5"/>
<evidence type="ECO:0000256" key="2">
    <source>
        <dbReference type="ARBA" id="ARBA00023098"/>
    </source>
</evidence>